<reference evidence="3 4" key="1">
    <citation type="submission" date="2017-10" db="EMBL/GenBank/DDBJ databases">
        <title>Bacillus sp. nov., a halophilic bacterium isolated from a Yangshapao Lake.</title>
        <authorList>
            <person name="Wang H."/>
        </authorList>
    </citation>
    <scope>NUCLEOTIDE SEQUENCE [LARGE SCALE GENOMIC DNA]</scope>
    <source>
        <strain evidence="3 4">YSP-3</strain>
    </source>
</reference>
<comment type="caution">
    <text evidence="3">The sequence shown here is derived from an EMBL/GenBank/DDBJ whole genome shotgun (WGS) entry which is preliminary data.</text>
</comment>
<organism evidence="3 4">
    <name type="scientific">Alteribacter lacisalsi</name>
    <dbReference type="NCBI Taxonomy" id="2045244"/>
    <lineage>
        <taxon>Bacteria</taxon>
        <taxon>Bacillati</taxon>
        <taxon>Bacillota</taxon>
        <taxon>Bacilli</taxon>
        <taxon>Bacillales</taxon>
        <taxon>Bacillaceae</taxon>
        <taxon>Alteribacter</taxon>
    </lineage>
</organism>
<evidence type="ECO:0000256" key="1">
    <source>
        <dbReference type="SAM" id="Phobius"/>
    </source>
</evidence>
<evidence type="ECO:0000259" key="2">
    <source>
        <dbReference type="Pfam" id="PF06713"/>
    </source>
</evidence>
<accession>A0A2W0HAH5</accession>
<feature type="domain" description="Uncharacterized protein YyaB-like PH" evidence="2">
    <location>
        <begin position="61"/>
        <end position="136"/>
    </location>
</feature>
<gene>
    <name evidence="3" type="ORF">CR205_04215</name>
</gene>
<keyword evidence="1" id="KW-0472">Membrane</keyword>
<feature type="transmembrane region" description="Helical" evidence="1">
    <location>
        <begin position="12"/>
        <end position="30"/>
    </location>
</feature>
<dbReference type="Pfam" id="PF06713">
    <property type="entry name" value="bPH_4"/>
    <property type="match status" value="1"/>
</dbReference>
<name>A0A2W0HAH5_9BACI</name>
<dbReference type="AlphaFoldDB" id="A0A2W0HAH5"/>
<keyword evidence="1" id="KW-1133">Transmembrane helix</keyword>
<keyword evidence="4" id="KW-1185">Reference proteome</keyword>
<dbReference type="RefSeq" id="WP_110517260.1">
    <property type="nucleotide sequence ID" value="NZ_PDOF01000001.1"/>
</dbReference>
<keyword evidence="1" id="KW-0812">Transmembrane</keyword>
<evidence type="ECO:0000313" key="3">
    <source>
        <dbReference type="EMBL" id="PYZ97806.1"/>
    </source>
</evidence>
<dbReference type="EMBL" id="PDOF01000001">
    <property type="protein sequence ID" value="PYZ97806.1"/>
    <property type="molecule type" value="Genomic_DNA"/>
</dbReference>
<sequence length="144" mass="16881">MIYDIHKARWVYFLIWVGLLVQILLVVFLPDPIERLIVGVVLLVDLPLLLFVLAVFHRGYHMIEGKTLTVYYGFVKWVIPLDQVKSARVVQKKWYSNIWPPAFKTRQVELTYGIYGKLEITAPDKEDEFIKAVLKHHRNQTASM</sequence>
<protein>
    <recommendedName>
        <fullName evidence="2">Uncharacterized protein YyaB-like PH domain-containing protein</fullName>
    </recommendedName>
</protein>
<proteinExistence type="predicted"/>
<dbReference type="Proteomes" id="UP000248066">
    <property type="component" value="Unassembled WGS sequence"/>
</dbReference>
<feature type="transmembrane region" description="Helical" evidence="1">
    <location>
        <begin position="36"/>
        <end position="56"/>
    </location>
</feature>
<evidence type="ECO:0000313" key="4">
    <source>
        <dbReference type="Proteomes" id="UP000248066"/>
    </source>
</evidence>
<dbReference type="GO" id="GO:0030153">
    <property type="term" value="P:bacteriocin immunity"/>
    <property type="evidence" value="ECO:0007669"/>
    <property type="project" value="InterPro"/>
</dbReference>
<dbReference type="InterPro" id="IPR009589">
    <property type="entry name" value="PH_YyaB-like"/>
</dbReference>
<dbReference type="OrthoDB" id="9854048at2"/>